<dbReference type="EC" id="4.1.1.32" evidence="2"/>
<feature type="binding site" evidence="2">
    <location>
        <position position="300"/>
    </location>
    <ligand>
        <name>Mn(2+)</name>
        <dbReference type="ChEBI" id="CHEBI:29035"/>
    </ligand>
</feature>
<evidence type="ECO:0000259" key="4">
    <source>
        <dbReference type="Pfam" id="PF17297"/>
    </source>
</evidence>
<dbReference type="PANTHER" id="PTHR11561">
    <property type="entry name" value="PHOSPHOENOLPYRUVATE CARBOXYKINASE"/>
    <property type="match status" value="1"/>
</dbReference>
<dbReference type="InterPro" id="IPR035078">
    <property type="entry name" value="PEP_carboxykinase_GTP_N"/>
</dbReference>
<accession>A0ABS6BHV6</accession>
<name>A0ABS6BHV6_9SPHN</name>
<comment type="similarity">
    <text evidence="2">Belongs to the phosphoenolpyruvate carboxykinase [GTP] family.</text>
</comment>
<comment type="subcellular location">
    <subcellularLocation>
        <location evidence="2">Cytoplasm</location>
    </subcellularLocation>
</comment>
<keyword evidence="6" id="KW-1185">Reference proteome</keyword>
<feature type="binding site" evidence="2">
    <location>
        <position position="233"/>
    </location>
    <ligand>
        <name>Mn(2+)</name>
        <dbReference type="ChEBI" id="CHEBI:29035"/>
    </ligand>
</feature>
<dbReference type="Pfam" id="PF00821">
    <property type="entry name" value="PEPCK_GTP"/>
    <property type="match status" value="1"/>
</dbReference>
<dbReference type="InterPro" id="IPR018091">
    <property type="entry name" value="PEP_carboxykin_GTP_CS"/>
</dbReference>
<comment type="catalytic activity">
    <reaction evidence="2">
        <text>oxaloacetate + GTP = phosphoenolpyruvate + GDP + CO2</text>
        <dbReference type="Rhea" id="RHEA:10388"/>
        <dbReference type="ChEBI" id="CHEBI:16452"/>
        <dbReference type="ChEBI" id="CHEBI:16526"/>
        <dbReference type="ChEBI" id="CHEBI:37565"/>
        <dbReference type="ChEBI" id="CHEBI:58189"/>
        <dbReference type="ChEBI" id="CHEBI:58702"/>
        <dbReference type="EC" id="4.1.1.32"/>
    </reaction>
</comment>
<dbReference type="NCBIfam" id="NF003253">
    <property type="entry name" value="PRK04210.1"/>
    <property type="match status" value="1"/>
</dbReference>
<evidence type="ECO:0000259" key="3">
    <source>
        <dbReference type="Pfam" id="PF00821"/>
    </source>
</evidence>
<feature type="domain" description="Phosphoenolpyruvate carboxykinase C-terminal P-loop" evidence="3">
    <location>
        <begin position="249"/>
        <end position="609"/>
    </location>
</feature>
<feature type="active site" evidence="2">
    <location>
        <position position="277"/>
    </location>
</feature>
<feature type="binding site" evidence="2">
    <location>
        <position position="392"/>
    </location>
    <ligand>
        <name>GTP</name>
        <dbReference type="ChEBI" id="CHEBI:37565"/>
    </ligand>
</feature>
<dbReference type="PIRSF" id="PIRSF001348">
    <property type="entry name" value="PEP_carboxykinase_GTP"/>
    <property type="match status" value="1"/>
</dbReference>
<feature type="binding site" evidence="2">
    <location>
        <position position="423"/>
    </location>
    <ligand>
        <name>GTP</name>
        <dbReference type="ChEBI" id="CHEBI:37565"/>
    </ligand>
</feature>
<comment type="cofactor">
    <cofactor evidence="2">
        <name>Mn(2+)</name>
        <dbReference type="ChEBI" id="CHEBI:29035"/>
    </cofactor>
    <text evidence="2">Binds 1 Mn(2+) ion per subunit.</text>
</comment>
<feature type="binding site" evidence="2">
    <location>
        <begin position="390"/>
        <end position="392"/>
    </location>
    <ligand>
        <name>substrate</name>
    </ligand>
</feature>
<feature type="binding site" evidence="2">
    <location>
        <position position="253"/>
    </location>
    <ligand>
        <name>Mn(2+)</name>
        <dbReference type="ChEBI" id="CHEBI:29035"/>
    </ligand>
</feature>
<sequence length="611" mass="66645">MLLEPASKQLDVRDEAPTRHRALLEWVADVAARAQPDKVVWCDGSEAEWHRLSAELVGAGTLIPLNPALRPNSFYARSDPRDVARVESRTFICSEQESDAGPTNNWAEPGEMRDRLGRLFDGVMRGRTLYVVPFCMGPLGSDKSLIGVEITDSPYVVLSMRIMTRMGRQVLDALGNDGFFVCCVHSVGMPLAPGQADVPWPCNEEKWIVHFPETREIWSYGSGYGGNALLGKKCFALRIASVMARDEGWLAEHMLILKLTGPEGRSHFVAAAFPSACGKTNLAMLEPSIPGWKAETVGDDIAWMRFGRDGRLYAINPEAGFFGVAPGTGLATNRNAIATLTGNCIFTNTALTADGDVWWEGLTDTPPEGLTDWTGQPYDPASGKPAAHPNARFTAPADQCPVIADEWDSPDGVPISAILFGGRRASAVPLVTEAFDWDHGVYLAANIASEGTAAAENKVGELRRDPFAMLPFCGYHIGDYFTHWLRVGASAQSDPSVLPRLFLVNWFRKDAQGKFMWPGFGDNARVLKWIVERVEGRAEAQSTPIGLLPTETALDLGGLSLSAERLTALLSVDKAVWAEEAGLSRAYLESFGDRCPPALIRQQDALERRLG</sequence>
<dbReference type="Pfam" id="PF17297">
    <property type="entry name" value="PEPCK_N"/>
    <property type="match status" value="1"/>
</dbReference>
<dbReference type="PANTHER" id="PTHR11561:SF0">
    <property type="entry name" value="PHOSPHOENOLPYRUVATE CARBOXYKINASE [GTP]-RELATED"/>
    <property type="match status" value="1"/>
</dbReference>
<feature type="binding site" evidence="2">
    <location>
        <position position="275"/>
    </location>
    <ligand>
        <name>substrate</name>
    </ligand>
</feature>
<keyword evidence="2" id="KW-0464">Manganese</keyword>
<dbReference type="HAMAP" id="MF_00452">
    <property type="entry name" value="PEPCK_GTP"/>
    <property type="match status" value="1"/>
</dbReference>
<keyword evidence="2" id="KW-0342">GTP-binding</keyword>
<keyword evidence="2" id="KW-0312">Gluconeogenesis</keyword>
<comment type="subunit">
    <text evidence="2">Monomer.</text>
</comment>
<keyword evidence="1 2" id="KW-0210">Decarboxylase</keyword>
<evidence type="ECO:0000313" key="5">
    <source>
        <dbReference type="EMBL" id="MBU3076810.1"/>
    </source>
</evidence>
<proteinExistence type="inferred from homology"/>
<keyword evidence="2 5" id="KW-0456">Lyase</keyword>
<keyword evidence="2" id="KW-0547">Nucleotide-binding</keyword>
<evidence type="ECO:0000313" key="6">
    <source>
        <dbReference type="Proteomes" id="UP000776276"/>
    </source>
</evidence>
<feature type="binding site" evidence="2">
    <location>
        <begin position="224"/>
        <end position="226"/>
    </location>
    <ligand>
        <name>substrate</name>
    </ligand>
</feature>
<comment type="function">
    <text evidence="2">Catalyzes the conversion of oxaloacetate (OAA) to phosphoenolpyruvate (PEP), the rate-limiting step in the metabolic pathway that produces glucose from lactate and other precursors derived from the citric acid cycle.</text>
</comment>
<keyword evidence="2" id="KW-0479">Metal-binding</keyword>
<dbReference type="InterPro" id="IPR008209">
    <property type="entry name" value="PEP_carboxykinase_GTP"/>
</dbReference>
<reference evidence="5 6" key="1">
    <citation type="submission" date="2021-06" db="EMBL/GenBank/DDBJ databases">
        <title>Sphingomonas sp. XMGL2, whole genome shotgun sequencing project.</title>
        <authorList>
            <person name="Zhao G."/>
            <person name="Shen L."/>
        </authorList>
    </citation>
    <scope>NUCLEOTIDE SEQUENCE [LARGE SCALE GENOMIC DNA]</scope>
    <source>
        <strain evidence="5 6">XMGL2</strain>
    </source>
</reference>
<keyword evidence="2" id="KW-0963">Cytoplasm</keyword>
<dbReference type="PROSITE" id="PS00505">
    <property type="entry name" value="PEPCK_GTP"/>
    <property type="match status" value="1"/>
</dbReference>
<dbReference type="CDD" id="cd00819">
    <property type="entry name" value="PEPCK_GTP"/>
    <property type="match status" value="1"/>
</dbReference>
<feature type="binding site" evidence="2">
    <location>
        <position position="85"/>
    </location>
    <ligand>
        <name>substrate</name>
    </ligand>
</feature>
<evidence type="ECO:0000256" key="2">
    <source>
        <dbReference type="HAMAP-Rule" id="MF_00452"/>
    </source>
</evidence>
<comment type="caution">
    <text evidence="5">The sequence shown here is derived from an EMBL/GenBank/DDBJ whole genome shotgun (WGS) entry which is preliminary data.</text>
</comment>
<dbReference type="Proteomes" id="UP000776276">
    <property type="component" value="Unassembled WGS sequence"/>
</dbReference>
<evidence type="ECO:0000256" key="1">
    <source>
        <dbReference type="ARBA" id="ARBA00022793"/>
    </source>
</evidence>
<dbReference type="InterPro" id="IPR035077">
    <property type="entry name" value="PEP_carboxykinase_GTP_C"/>
</dbReference>
<dbReference type="EMBL" id="JAHKRT010000001">
    <property type="protein sequence ID" value="MBU3076810.1"/>
    <property type="molecule type" value="Genomic_DNA"/>
</dbReference>
<dbReference type="RefSeq" id="WP_216319662.1">
    <property type="nucleotide sequence ID" value="NZ_JAHKRT010000001.1"/>
</dbReference>
<organism evidence="5 6">
    <name type="scientific">Sphingomonas quercus</name>
    <dbReference type="NCBI Taxonomy" id="2842451"/>
    <lineage>
        <taxon>Bacteria</taxon>
        <taxon>Pseudomonadati</taxon>
        <taxon>Pseudomonadota</taxon>
        <taxon>Alphaproteobacteria</taxon>
        <taxon>Sphingomonadales</taxon>
        <taxon>Sphingomonadaceae</taxon>
        <taxon>Sphingomonas</taxon>
    </lineage>
</organism>
<dbReference type="GO" id="GO:0004613">
    <property type="term" value="F:phosphoenolpyruvate carboxykinase (GTP) activity"/>
    <property type="evidence" value="ECO:0007669"/>
    <property type="project" value="UniProtKB-EC"/>
</dbReference>
<feature type="domain" description="Phosphoenolpyruvate carboxykinase GTP-utilising N-terminal" evidence="4">
    <location>
        <begin position="25"/>
        <end position="245"/>
    </location>
</feature>
<gene>
    <name evidence="2" type="primary">pckG</name>
    <name evidence="5" type="ORF">KOF26_02940</name>
</gene>
<protein>
    <recommendedName>
        <fullName evidence="2">Phosphoenolpyruvate carboxykinase [GTP]</fullName>
        <shortName evidence="2">PEP carboxykinase</shortName>
        <shortName evidence="2">PEPCK</shortName>
        <ecNumber evidence="2">4.1.1.32</ecNumber>
    </recommendedName>
    <alternativeName>
        <fullName evidence="2">GTP-dependent phosphoenolpyruvate carboxykinase</fullName>
        <shortName evidence="2">GTP-PEPCK</shortName>
    </alternativeName>
</protein>
<feature type="binding site" evidence="2">
    <location>
        <begin position="520"/>
        <end position="523"/>
    </location>
    <ligand>
        <name>GTP</name>
        <dbReference type="ChEBI" id="CHEBI:37565"/>
    </ligand>
</feature>
<comment type="pathway">
    <text evidence="2">Carbohydrate biosynthesis; gluconeogenesis.</text>
</comment>
<feature type="binding site" evidence="2">
    <location>
        <begin position="276"/>
        <end position="281"/>
    </location>
    <ligand>
        <name>GTP</name>
        <dbReference type="ChEBI" id="CHEBI:37565"/>
    </ligand>
</feature>